<dbReference type="GO" id="GO:0005524">
    <property type="term" value="F:ATP binding"/>
    <property type="evidence" value="ECO:0007669"/>
    <property type="project" value="UniProtKB-UniRule"/>
</dbReference>
<gene>
    <name evidence="19" type="ORF">A1356_22555</name>
</gene>
<evidence type="ECO:0000256" key="9">
    <source>
        <dbReference type="ARBA" id="ARBA00022741"/>
    </source>
</evidence>
<dbReference type="PANTHER" id="PTHR48095">
    <property type="entry name" value="PYRUVATE CARBOXYLASE SUBUNIT A"/>
    <property type="match status" value="1"/>
</dbReference>
<dbReference type="InterPro" id="IPR004549">
    <property type="entry name" value="Acetyl_CoA_COase_biotin_COase"/>
</dbReference>
<comment type="subunit">
    <text evidence="3 18">Acetyl-CoA carboxylase is a heterohexamer of biotin carboxyl carrier protein, biotin carboxylase and the two subunits of carboxyl transferase in a 2:2 complex.</text>
</comment>
<keyword evidence="11 18" id="KW-0067">ATP-binding</keyword>
<dbReference type="EC" id="6.3.4.14" evidence="4 18"/>
<reference evidence="19 20" key="1">
    <citation type="submission" date="2016-03" db="EMBL/GenBank/DDBJ databases">
        <authorList>
            <person name="Heylen K."/>
            <person name="De Vos P."/>
            <person name="Vekeman B."/>
        </authorList>
    </citation>
    <scope>NUCLEOTIDE SEQUENCE [LARGE SCALE GENOMIC DNA]</scope>
    <source>
        <strain evidence="19 20">R-49807</strain>
    </source>
</reference>
<evidence type="ECO:0000256" key="7">
    <source>
        <dbReference type="ARBA" id="ARBA00022598"/>
    </source>
</evidence>
<dbReference type="NCBIfam" id="NF006367">
    <property type="entry name" value="PRK08591.1"/>
    <property type="match status" value="1"/>
</dbReference>
<dbReference type="GO" id="GO:2001295">
    <property type="term" value="P:malonyl-CoA biosynthetic process"/>
    <property type="evidence" value="ECO:0007669"/>
    <property type="project" value="UniProtKB-UniPathway"/>
</dbReference>
<keyword evidence="13 18" id="KW-0443">Lipid metabolism</keyword>
<evidence type="ECO:0000256" key="10">
    <source>
        <dbReference type="ARBA" id="ARBA00022832"/>
    </source>
</evidence>
<evidence type="ECO:0000256" key="17">
    <source>
        <dbReference type="ARBA" id="ARBA00048600"/>
    </source>
</evidence>
<dbReference type="SUPFAM" id="SSF51246">
    <property type="entry name" value="Rudiment single hybrid motif"/>
    <property type="match status" value="1"/>
</dbReference>
<keyword evidence="15 18" id="KW-0092">Biotin</keyword>
<dbReference type="PROSITE" id="PS50975">
    <property type="entry name" value="ATP_GRASP"/>
    <property type="match status" value="1"/>
</dbReference>
<evidence type="ECO:0000256" key="18">
    <source>
        <dbReference type="RuleBase" id="RU365063"/>
    </source>
</evidence>
<evidence type="ECO:0000256" key="3">
    <source>
        <dbReference type="ARBA" id="ARBA00011750"/>
    </source>
</evidence>
<evidence type="ECO:0000256" key="12">
    <source>
        <dbReference type="ARBA" id="ARBA00022842"/>
    </source>
</evidence>
<dbReference type="Gene3D" id="3.30.470.20">
    <property type="entry name" value="ATP-grasp fold, B domain"/>
    <property type="match status" value="1"/>
</dbReference>
<dbReference type="SUPFAM" id="SSF56059">
    <property type="entry name" value="Glutathione synthetase ATP-binding domain-like"/>
    <property type="match status" value="1"/>
</dbReference>
<evidence type="ECO:0000256" key="11">
    <source>
        <dbReference type="ARBA" id="ARBA00022840"/>
    </source>
</evidence>
<comment type="catalytic activity">
    <reaction evidence="17 18">
        <text>N(6)-biotinyl-L-lysyl-[protein] + hydrogencarbonate + ATP = N(6)-carboxybiotinyl-L-lysyl-[protein] + ADP + phosphate + H(+)</text>
        <dbReference type="Rhea" id="RHEA:13501"/>
        <dbReference type="Rhea" id="RHEA-COMP:10505"/>
        <dbReference type="Rhea" id="RHEA-COMP:10506"/>
        <dbReference type="ChEBI" id="CHEBI:15378"/>
        <dbReference type="ChEBI" id="CHEBI:17544"/>
        <dbReference type="ChEBI" id="CHEBI:30616"/>
        <dbReference type="ChEBI" id="CHEBI:43474"/>
        <dbReference type="ChEBI" id="CHEBI:83144"/>
        <dbReference type="ChEBI" id="CHEBI:83145"/>
        <dbReference type="ChEBI" id="CHEBI:456216"/>
        <dbReference type="EC" id="6.3.4.14"/>
    </reaction>
</comment>
<dbReference type="PROSITE" id="PS50979">
    <property type="entry name" value="BC"/>
    <property type="match status" value="1"/>
</dbReference>
<evidence type="ECO:0000256" key="8">
    <source>
        <dbReference type="ARBA" id="ARBA00022723"/>
    </source>
</evidence>
<evidence type="ECO:0000256" key="13">
    <source>
        <dbReference type="ARBA" id="ARBA00023098"/>
    </source>
</evidence>
<dbReference type="InterPro" id="IPR011054">
    <property type="entry name" value="Rudment_hybrid_motif"/>
</dbReference>
<dbReference type="SMART" id="SM00878">
    <property type="entry name" value="Biotin_carb_C"/>
    <property type="match status" value="1"/>
</dbReference>
<dbReference type="Gene3D" id="3.30.1490.20">
    <property type="entry name" value="ATP-grasp fold, A domain"/>
    <property type="match status" value="1"/>
</dbReference>
<dbReference type="NCBIfam" id="TIGR00514">
    <property type="entry name" value="accC"/>
    <property type="match status" value="1"/>
</dbReference>
<comment type="pathway">
    <text evidence="2 18">Lipid metabolism; malonyl-CoA biosynthesis; malonyl-CoA from acetyl-CoA: step 1/1.</text>
</comment>
<dbReference type="FunFam" id="3.40.50.20:FF:000010">
    <property type="entry name" value="Propionyl-CoA carboxylase subunit alpha"/>
    <property type="match status" value="1"/>
</dbReference>
<dbReference type="GO" id="GO:0006633">
    <property type="term" value="P:fatty acid biosynthetic process"/>
    <property type="evidence" value="ECO:0007669"/>
    <property type="project" value="UniProtKB-KW"/>
</dbReference>
<keyword evidence="10 18" id="KW-0276">Fatty acid metabolism</keyword>
<evidence type="ECO:0000256" key="14">
    <source>
        <dbReference type="ARBA" id="ARBA00023160"/>
    </source>
</evidence>
<dbReference type="GO" id="GO:0004075">
    <property type="term" value="F:biotin carboxylase activity"/>
    <property type="evidence" value="ECO:0007669"/>
    <property type="project" value="UniProtKB-EC"/>
</dbReference>
<evidence type="ECO:0000256" key="15">
    <source>
        <dbReference type="ARBA" id="ARBA00023267"/>
    </source>
</evidence>
<dbReference type="AlphaFoldDB" id="A0A291IHJ9"/>
<comment type="caution">
    <text evidence="19">The sequence shown here is derived from an EMBL/GenBank/DDBJ whole genome shotgun (WGS) entry which is preliminary data.</text>
</comment>
<accession>A0A291IHJ9</accession>
<dbReference type="Pfam" id="PF02785">
    <property type="entry name" value="Biotin_carb_C"/>
    <property type="match status" value="1"/>
</dbReference>
<dbReference type="PROSITE" id="PS00866">
    <property type="entry name" value="CPSASE_1"/>
    <property type="match status" value="1"/>
</dbReference>
<evidence type="ECO:0000313" key="20">
    <source>
        <dbReference type="Proteomes" id="UP000077734"/>
    </source>
</evidence>
<dbReference type="InterPro" id="IPR013815">
    <property type="entry name" value="ATP_grasp_subdomain_1"/>
</dbReference>
<evidence type="ECO:0000256" key="1">
    <source>
        <dbReference type="ARBA" id="ARBA00003761"/>
    </source>
</evidence>
<dbReference type="Pfam" id="PF00289">
    <property type="entry name" value="Biotin_carb_N"/>
    <property type="match status" value="1"/>
</dbReference>
<dbReference type="Gene3D" id="3.40.50.20">
    <property type="match status" value="1"/>
</dbReference>
<protein>
    <recommendedName>
        <fullName evidence="5 18">Biotin carboxylase</fullName>
        <ecNumber evidence="4 18">6.3.4.14</ecNumber>
    </recommendedName>
    <alternativeName>
        <fullName evidence="16 18">Acetyl-coenzyme A carboxylase biotin carboxylase subunit A</fullName>
    </alternativeName>
</protein>
<evidence type="ECO:0000256" key="5">
    <source>
        <dbReference type="ARBA" id="ARBA00017242"/>
    </source>
</evidence>
<sequence length="447" mass="48659">MFEKIVIANRGEIALRILRACRELGIKTVAVYSEADRDLKHVRLADEAVCIGPAASSGSYLNIPAIISAAEVTDAEAIHPGYGFLSENADFSEKVSQSGFVFIGPKPDTIRMMGDKIAAKKAMLAAGIPCVPGNGEPLSDDDEANLKLAKEIGYPVIIKAAGGGGGRGMRTVHTESVLLNAIAMTKAEAGTAFGNSTVYMEKFLEDPRHIEFQVLADSHGNAIHLGERDCSMQRRHQKVVEEAPAPGITEEQRKQMGERCAQACREIGYLGAGTFEFLYEKGQFYFIEMNTRVQVEHPVTEMITGFDIVKEQLRIAAGAALSITQEQVTFTGHAIECRLNAEDPKTFMPSPGLIEQFHMPGGPGIRCETHIYNGYRVPPYYDSMIGKLIAHGDDRASAIARMKTALSEMVIDGIKTNIPLQQSIMADAAFAQGGQNIHYLEKKLGMH</sequence>
<dbReference type="InterPro" id="IPR005479">
    <property type="entry name" value="CPAse_ATP-bd"/>
</dbReference>
<keyword evidence="8" id="KW-0479">Metal-binding</keyword>
<keyword evidence="7 18" id="KW-0436">Ligase</keyword>
<comment type="function">
    <text evidence="1 18">This protein is a component of the acetyl coenzyme A carboxylase complex; first, biotin carboxylase catalyzes the carboxylation of the carrier protein and then the transcarboxylase transfers the carboxyl group to form malonyl-CoA.</text>
</comment>
<dbReference type="Proteomes" id="UP000077734">
    <property type="component" value="Unassembled WGS sequence"/>
</dbReference>
<dbReference type="SUPFAM" id="SSF52440">
    <property type="entry name" value="PreATP-grasp domain"/>
    <property type="match status" value="1"/>
</dbReference>
<evidence type="ECO:0000256" key="6">
    <source>
        <dbReference type="ARBA" id="ARBA00022516"/>
    </source>
</evidence>
<evidence type="ECO:0000313" key="19">
    <source>
        <dbReference type="EMBL" id="OAI30009.1"/>
    </source>
</evidence>
<dbReference type="InterPro" id="IPR011764">
    <property type="entry name" value="Biotin_carboxylation_dom"/>
</dbReference>
<dbReference type="InterPro" id="IPR005481">
    <property type="entry name" value="BC-like_N"/>
</dbReference>
<keyword evidence="20" id="KW-1185">Reference proteome</keyword>
<dbReference type="PANTHER" id="PTHR48095:SF2">
    <property type="entry name" value="BIOTIN CARBOXYLASE, CHLOROPLASTIC"/>
    <property type="match status" value="1"/>
</dbReference>
<proteinExistence type="predicted"/>
<keyword evidence="14 18" id="KW-0275">Fatty acid biosynthesis</keyword>
<dbReference type="KEGG" id="mko:MKLM6_1376"/>
<name>A0A291IHJ9_9GAMM</name>
<evidence type="ECO:0000256" key="2">
    <source>
        <dbReference type="ARBA" id="ARBA00004956"/>
    </source>
</evidence>
<keyword evidence="12" id="KW-0460">Magnesium</keyword>
<keyword evidence="6 18" id="KW-0444">Lipid biosynthesis</keyword>
<dbReference type="PROSITE" id="PS00867">
    <property type="entry name" value="CPSASE_2"/>
    <property type="match status" value="1"/>
</dbReference>
<evidence type="ECO:0000256" key="4">
    <source>
        <dbReference type="ARBA" id="ARBA00013263"/>
    </source>
</evidence>
<organism evidence="19 20">
    <name type="scientific">Methylomonas koyamae</name>
    <dbReference type="NCBI Taxonomy" id="702114"/>
    <lineage>
        <taxon>Bacteria</taxon>
        <taxon>Pseudomonadati</taxon>
        <taxon>Pseudomonadota</taxon>
        <taxon>Gammaproteobacteria</taxon>
        <taxon>Methylococcales</taxon>
        <taxon>Methylococcaceae</taxon>
        <taxon>Methylomonas</taxon>
    </lineage>
</organism>
<keyword evidence="9 18" id="KW-0547">Nucleotide-binding</keyword>
<dbReference type="InterPro" id="IPR011761">
    <property type="entry name" value="ATP-grasp"/>
</dbReference>
<dbReference type="Pfam" id="PF02786">
    <property type="entry name" value="CPSase_L_D2"/>
    <property type="match status" value="1"/>
</dbReference>
<dbReference type="EMBL" id="LUUL01000016">
    <property type="protein sequence ID" value="OAI30009.1"/>
    <property type="molecule type" value="Genomic_DNA"/>
</dbReference>
<dbReference type="InterPro" id="IPR005482">
    <property type="entry name" value="Biotin_COase_C"/>
</dbReference>
<dbReference type="RefSeq" id="WP_064024269.1">
    <property type="nucleotide sequence ID" value="NZ_CP023669.1"/>
</dbReference>
<evidence type="ECO:0000256" key="16">
    <source>
        <dbReference type="ARBA" id="ARBA00033786"/>
    </source>
</evidence>
<dbReference type="GO" id="GO:0046872">
    <property type="term" value="F:metal ion binding"/>
    <property type="evidence" value="ECO:0007669"/>
    <property type="project" value="UniProtKB-KW"/>
</dbReference>
<dbReference type="InterPro" id="IPR016185">
    <property type="entry name" value="PreATP-grasp_dom_sf"/>
</dbReference>
<dbReference type="InterPro" id="IPR051602">
    <property type="entry name" value="ACC_Biotin_Carboxylase"/>
</dbReference>